<feature type="transmembrane region" description="Helical" evidence="1">
    <location>
        <begin position="177"/>
        <end position="197"/>
    </location>
</feature>
<dbReference type="InterPro" id="IPR055946">
    <property type="entry name" value="DUF7524"/>
</dbReference>
<keyword evidence="1" id="KW-1133">Transmembrane helix</keyword>
<keyword evidence="1" id="KW-0812">Transmembrane</keyword>
<keyword evidence="1" id="KW-0472">Membrane</keyword>
<reference evidence="2" key="1">
    <citation type="submission" date="2023-08" db="EMBL/GenBank/DDBJ databases">
        <title>Methanolobus mangrovi sp. nov. and Methanolobus sediminis sp. nov, two novel methylotrophic methanogens isolated from mangrove sediments in China.</title>
        <authorList>
            <person name="Zhou J."/>
        </authorList>
    </citation>
    <scope>NUCLEOTIDE SEQUENCE</scope>
    <source>
        <strain evidence="2">FTZ2</strain>
    </source>
</reference>
<dbReference type="KEGG" id="mmav:RE476_00655"/>
<sequence>MQQVHINRLGVNSLEFETDTVELPLSPGEERSFEIVLINYGAPTHVNLSVSDSIRENITVLEDNPYVKHEEYIPLIARIPYDGRLYSKGQIYITVGYGSKRQGFNLNLGHQSPNDKSFSVDVDESLYKPAPSKPVRSSKPSSSSMYEGEHWSAQLPSISFEMIRSALGLAAPHSLNIFKAVMILLLVSVLAAIVLSIDFGQFFGFYQSILYSILLTYFMAYLLLRLPKSKR</sequence>
<keyword evidence="3" id="KW-1185">Reference proteome</keyword>
<dbReference type="Proteomes" id="UP001183006">
    <property type="component" value="Chromosome"/>
</dbReference>
<dbReference type="EMBL" id="CP133594">
    <property type="protein sequence ID" value="WMW22361.1"/>
    <property type="molecule type" value="Genomic_DNA"/>
</dbReference>
<organism evidence="2 3">
    <name type="scientific">Methanolobus mangrovi</name>
    <dbReference type="NCBI Taxonomy" id="3072977"/>
    <lineage>
        <taxon>Archaea</taxon>
        <taxon>Methanobacteriati</taxon>
        <taxon>Methanobacteriota</taxon>
        <taxon>Stenosarchaea group</taxon>
        <taxon>Methanomicrobia</taxon>
        <taxon>Methanosarcinales</taxon>
        <taxon>Methanosarcinaceae</taxon>
        <taxon>Methanolobus</taxon>
    </lineage>
</organism>
<dbReference type="Pfam" id="PF24368">
    <property type="entry name" value="DUF7524"/>
    <property type="match status" value="1"/>
</dbReference>
<evidence type="ECO:0000313" key="3">
    <source>
        <dbReference type="Proteomes" id="UP001183006"/>
    </source>
</evidence>
<dbReference type="AlphaFoldDB" id="A0AA51UIK6"/>
<dbReference type="RefSeq" id="WP_309308222.1">
    <property type="nucleotide sequence ID" value="NZ_CP133594.1"/>
</dbReference>
<dbReference type="GeneID" id="84228606"/>
<name>A0AA51UIK6_9EURY</name>
<proteinExistence type="predicted"/>
<evidence type="ECO:0000256" key="1">
    <source>
        <dbReference type="SAM" id="Phobius"/>
    </source>
</evidence>
<evidence type="ECO:0000313" key="2">
    <source>
        <dbReference type="EMBL" id="WMW22361.1"/>
    </source>
</evidence>
<gene>
    <name evidence="2" type="ORF">RE476_00655</name>
</gene>
<accession>A0AA51UIK6</accession>
<protein>
    <submittedName>
        <fullName evidence="2">Uncharacterized protein</fullName>
    </submittedName>
</protein>
<feature type="transmembrane region" description="Helical" evidence="1">
    <location>
        <begin position="203"/>
        <end position="224"/>
    </location>
</feature>